<dbReference type="InterPro" id="IPR009057">
    <property type="entry name" value="Homeodomain-like_sf"/>
</dbReference>
<feature type="compositionally biased region" description="Polar residues" evidence="8">
    <location>
        <begin position="407"/>
        <end position="424"/>
    </location>
</feature>
<dbReference type="Pfam" id="PF02954">
    <property type="entry name" value="HTH_8"/>
    <property type="match status" value="1"/>
</dbReference>
<dbReference type="PROSITE" id="PS50110">
    <property type="entry name" value="RESPONSE_REGULATORY"/>
    <property type="match status" value="1"/>
</dbReference>
<keyword evidence="6" id="KW-0804">Transcription</keyword>
<gene>
    <name evidence="11" type="primary">zraR_4</name>
    <name evidence="11" type="ORF">SV7mr_12870</name>
</gene>
<dbReference type="SUPFAM" id="SSF52172">
    <property type="entry name" value="CheY-like"/>
    <property type="match status" value="1"/>
</dbReference>
<evidence type="ECO:0000256" key="6">
    <source>
        <dbReference type="ARBA" id="ARBA00023163"/>
    </source>
</evidence>
<reference evidence="11 12" key="1">
    <citation type="submission" date="2019-02" db="EMBL/GenBank/DDBJ databases">
        <title>Deep-cultivation of Planctomycetes and their phenomic and genomic characterization uncovers novel biology.</title>
        <authorList>
            <person name="Wiegand S."/>
            <person name="Jogler M."/>
            <person name="Boedeker C."/>
            <person name="Pinto D."/>
            <person name="Vollmers J."/>
            <person name="Rivas-Marin E."/>
            <person name="Kohn T."/>
            <person name="Peeters S.H."/>
            <person name="Heuer A."/>
            <person name="Rast P."/>
            <person name="Oberbeckmann S."/>
            <person name="Bunk B."/>
            <person name="Jeske O."/>
            <person name="Meyerdierks A."/>
            <person name="Storesund J.E."/>
            <person name="Kallscheuer N."/>
            <person name="Luecker S."/>
            <person name="Lage O.M."/>
            <person name="Pohl T."/>
            <person name="Merkel B.J."/>
            <person name="Hornburger P."/>
            <person name="Mueller R.-W."/>
            <person name="Bruemmer F."/>
            <person name="Labrenz M."/>
            <person name="Spormann A.M."/>
            <person name="Op den Camp H."/>
            <person name="Overmann J."/>
            <person name="Amann R."/>
            <person name="Jetten M.S.M."/>
            <person name="Mascher T."/>
            <person name="Medema M.H."/>
            <person name="Devos D.P."/>
            <person name="Kaster A.-K."/>
            <person name="Ovreas L."/>
            <person name="Rohde M."/>
            <person name="Galperin M.Y."/>
            <person name="Jogler C."/>
        </authorList>
    </citation>
    <scope>NUCLEOTIDE SEQUENCE [LARGE SCALE GENOMIC DNA]</scope>
    <source>
        <strain evidence="11 12">SV_7m_r</strain>
    </source>
</reference>
<dbReference type="PROSITE" id="PS00688">
    <property type="entry name" value="SIGMA54_INTERACT_3"/>
    <property type="match status" value="1"/>
</dbReference>
<dbReference type="GO" id="GO:0043565">
    <property type="term" value="F:sequence-specific DNA binding"/>
    <property type="evidence" value="ECO:0007669"/>
    <property type="project" value="InterPro"/>
</dbReference>
<dbReference type="InterPro" id="IPR003593">
    <property type="entry name" value="AAA+_ATPase"/>
</dbReference>
<keyword evidence="1" id="KW-0547">Nucleotide-binding</keyword>
<keyword evidence="7" id="KW-0597">Phosphoprotein</keyword>
<evidence type="ECO:0000256" key="7">
    <source>
        <dbReference type="PROSITE-ProRule" id="PRU00169"/>
    </source>
</evidence>
<dbReference type="PANTHER" id="PTHR32071:SF122">
    <property type="entry name" value="SIGMA FACTOR"/>
    <property type="match status" value="1"/>
</dbReference>
<evidence type="ECO:0000256" key="2">
    <source>
        <dbReference type="ARBA" id="ARBA00022840"/>
    </source>
</evidence>
<evidence type="ECO:0000259" key="10">
    <source>
        <dbReference type="PROSITE" id="PS50110"/>
    </source>
</evidence>
<keyword evidence="4" id="KW-0238">DNA-binding</keyword>
<dbReference type="Gene3D" id="3.40.50.300">
    <property type="entry name" value="P-loop containing nucleotide triphosphate hydrolases"/>
    <property type="match status" value="1"/>
</dbReference>
<dbReference type="Gene3D" id="1.10.8.60">
    <property type="match status" value="1"/>
</dbReference>
<dbReference type="SUPFAM" id="SSF46689">
    <property type="entry name" value="Homeodomain-like"/>
    <property type="match status" value="1"/>
</dbReference>
<evidence type="ECO:0000313" key="11">
    <source>
        <dbReference type="EMBL" id="QDT58786.1"/>
    </source>
</evidence>
<dbReference type="FunFam" id="3.40.50.300:FF:000006">
    <property type="entry name" value="DNA-binding transcriptional regulator NtrC"/>
    <property type="match status" value="1"/>
</dbReference>
<keyword evidence="12" id="KW-1185">Reference proteome</keyword>
<dbReference type="PROSITE" id="PS50045">
    <property type="entry name" value="SIGMA54_INTERACT_4"/>
    <property type="match status" value="1"/>
</dbReference>
<accession>A0A517SRP6</accession>
<evidence type="ECO:0000313" key="12">
    <source>
        <dbReference type="Proteomes" id="UP000315003"/>
    </source>
</evidence>
<organism evidence="11 12">
    <name type="scientific">Stieleria bergensis</name>
    <dbReference type="NCBI Taxonomy" id="2528025"/>
    <lineage>
        <taxon>Bacteria</taxon>
        <taxon>Pseudomonadati</taxon>
        <taxon>Planctomycetota</taxon>
        <taxon>Planctomycetia</taxon>
        <taxon>Pirellulales</taxon>
        <taxon>Pirellulaceae</taxon>
        <taxon>Stieleria</taxon>
    </lineage>
</organism>
<dbReference type="InterPro" id="IPR025944">
    <property type="entry name" value="Sigma_54_int_dom_CS"/>
</dbReference>
<dbReference type="FunFam" id="1.10.8.60:FF:000014">
    <property type="entry name" value="DNA-binding transcriptional regulator NtrC"/>
    <property type="match status" value="1"/>
</dbReference>
<keyword evidence="2" id="KW-0067">ATP-binding</keyword>
<dbReference type="GO" id="GO:0000160">
    <property type="term" value="P:phosphorelay signal transduction system"/>
    <property type="evidence" value="ECO:0007669"/>
    <property type="project" value="InterPro"/>
</dbReference>
<dbReference type="Gene3D" id="1.10.10.60">
    <property type="entry name" value="Homeodomain-like"/>
    <property type="match status" value="1"/>
</dbReference>
<dbReference type="SMART" id="SM00448">
    <property type="entry name" value="REC"/>
    <property type="match status" value="1"/>
</dbReference>
<dbReference type="Pfam" id="PF00158">
    <property type="entry name" value="Sigma54_activat"/>
    <property type="match status" value="1"/>
</dbReference>
<evidence type="ECO:0000259" key="9">
    <source>
        <dbReference type="PROSITE" id="PS50045"/>
    </source>
</evidence>
<feature type="region of interest" description="Disordered" evidence="8">
    <location>
        <begin position="406"/>
        <end position="446"/>
    </location>
</feature>
<evidence type="ECO:0000256" key="3">
    <source>
        <dbReference type="ARBA" id="ARBA00023015"/>
    </source>
</evidence>
<feature type="domain" description="Response regulatory" evidence="10">
    <location>
        <begin position="7"/>
        <end position="121"/>
    </location>
</feature>
<dbReference type="GO" id="GO:0006355">
    <property type="term" value="P:regulation of DNA-templated transcription"/>
    <property type="evidence" value="ECO:0007669"/>
    <property type="project" value="InterPro"/>
</dbReference>
<dbReference type="PANTHER" id="PTHR32071">
    <property type="entry name" value="TRANSCRIPTIONAL REGULATORY PROTEIN"/>
    <property type="match status" value="1"/>
</dbReference>
<dbReference type="EMBL" id="CP036272">
    <property type="protein sequence ID" value="QDT58786.1"/>
    <property type="molecule type" value="Genomic_DNA"/>
</dbReference>
<dbReference type="InterPro" id="IPR001789">
    <property type="entry name" value="Sig_transdc_resp-reg_receiver"/>
</dbReference>
<dbReference type="GO" id="GO:0005524">
    <property type="term" value="F:ATP binding"/>
    <property type="evidence" value="ECO:0007669"/>
    <property type="project" value="UniProtKB-KW"/>
</dbReference>
<evidence type="ECO:0000256" key="1">
    <source>
        <dbReference type="ARBA" id="ARBA00022741"/>
    </source>
</evidence>
<dbReference type="PRINTS" id="PR01590">
    <property type="entry name" value="HTHFIS"/>
</dbReference>
<dbReference type="AlphaFoldDB" id="A0A517SRP6"/>
<feature type="domain" description="Sigma-54 factor interaction" evidence="9">
    <location>
        <begin position="146"/>
        <end position="375"/>
    </location>
</feature>
<protein>
    <submittedName>
        <fullName evidence="11">Transcriptional regulatory protein ZraR</fullName>
    </submittedName>
</protein>
<dbReference type="Pfam" id="PF00072">
    <property type="entry name" value="Response_reg"/>
    <property type="match status" value="1"/>
</dbReference>
<dbReference type="SMART" id="SM00382">
    <property type="entry name" value="AAA"/>
    <property type="match status" value="1"/>
</dbReference>
<dbReference type="Proteomes" id="UP000315003">
    <property type="component" value="Chromosome"/>
</dbReference>
<evidence type="ECO:0000256" key="5">
    <source>
        <dbReference type="ARBA" id="ARBA00023159"/>
    </source>
</evidence>
<dbReference type="SUPFAM" id="SSF52540">
    <property type="entry name" value="P-loop containing nucleoside triphosphate hydrolases"/>
    <property type="match status" value="1"/>
</dbReference>
<dbReference type="Pfam" id="PF25601">
    <property type="entry name" value="AAA_lid_14"/>
    <property type="match status" value="1"/>
</dbReference>
<evidence type="ECO:0000256" key="4">
    <source>
        <dbReference type="ARBA" id="ARBA00023125"/>
    </source>
</evidence>
<dbReference type="InterPro" id="IPR058031">
    <property type="entry name" value="AAA_lid_NorR"/>
</dbReference>
<proteinExistence type="predicted"/>
<evidence type="ECO:0000256" key="8">
    <source>
        <dbReference type="SAM" id="MobiDB-lite"/>
    </source>
</evidence>
<dbReference type="Gene3D" id="3.40.50.2300">
    <property type="match status" value="1"/>
</dbReference>
<dbReference type="InterPro" id="IPR027417">
    <property type="entry name" value="P-loop_NTPase"/>
</dbReference>
<name>A0A517SRP6_9BACT</name>
<dbReference type="InterPro" id="IPR002197">
    <property type="entry name" value="HTH_Fis"/>
</dbReference>
<keyword evidence="5" id="KW-0010">Activator</keyword>
<dbReference type="InterPro" id="IPR002078">
    <property type="entry name" value="Sigma_54_int"/>
</dbReference>
<feature type="modified residue" description="4-aspartylphosphate" evidence="7">
    <location>
        <position position="56"/>
    </location>
</feature>
<dbReference type="InterPro" id="IPR011006">
    <property type="entry name" value="CheY-like_superfamily"/>
</dbReference>
<dbReference type="CDD" id="cd00009">
    <property type="entry name" value="AAA"/>
    <property type="match status" value="1"/>
</dbReference>
<sequence>MNAKPASILLVDDDLQLVQSMSHWLRDFGHQVQTAGNLEEARTELAARHFDLLLLDLRLGSDDGFHLISEVRKAYPDVCVLVLTGYATPQTAVEAIEAGAFDLLTKPVLDAELQLAIERGLSQRQIAQENQRLRQSLDVRSGLENVLTHDYRMLKIFDVIDSVADARASVLITGENGTGKSMIARAIHQRSSRRQKPFVEVACGALPDNLLESELFGHVKGAFTGAATDKVGKFHLADRGTLFLDEIGTASPAMQVKLLRVLQEFEFEQVGGTKTQSVDTRVILATNEDLSAAVNDGRFRQDLYYRINVVNIVLPALRERVGDIPLLCDSFLHAAAETSGRDVDGFDHEAMQLLQAYPWPGNVRQLQNVVERAVLLSRDKVLTVQDLPPEVVGTVADPLSAALPQGIPSSIASPGTGSISQTQGATGGLPNQAAGPESGNRLNPSSFANKTLREALEGPEREIILHTLRRFKWNRAATADALDINRTTLYKKMKRLGLDDPRLQFALDEAH</sequence>
<keyword evidence="3" id="KW-0805">Transcription regulation</keyword>